<evidence type="ECO:0000313" key="1">
    <source>
        <dbReference type="EMBL" id="TXT15880.1"/>
    </source>
</evidence>
<name>A0A7D8Z4N4_VANHU</name>
<dbReference type="Proteomes" id="UP000473826">
    <property type="component" value="Unassembled WGS sequence"/>
</dbReference>
<dbReference type="AlphaFoldDB" id="A0A7D8Z4N4"/>
<dbReference type="OrthoDB" id="21617at2759"/>
<dbReference type="EMBL" id="QKWK01000001">
    <property type="protein sequence ID" value="TXT15880.1"/>
    <property type="molecule type" value="Genomic_DNA"/>
</dbReference>
<proteinExistence type="predicted"/>
<comment type="caution">
    <text evidence="1">The sequence shown here is derived from an EMBL/GenBank/DDBJ whole genome shotgun (WGS) entry which is preliminary data.</text>
</comment>
<reference evidence="1 2" key="1">
    <citation type="journal article" date="2019" name="PLoS Genet.">
        <title>Convergent evolution of linked mating-type loci in basidiomycete fungi.</title>
        <authorList>
            <person name="Sun S."/>
            <person name="Coelho M.A."/>
            <person name="Heitman J."/>
            <person name="Nowrousian M."/>
        </authorList>
    </citation>
    <scope>NUCLEOTIDE SEQUENCE [LARGE SCALE GENOMIC DNA]</scope>
    <source>
        <strain evidence="1 2">CBS 4282</strain>
    </source>
</reference>
<evidence type="ECO:0000313" key="2">
    <source>
        <dbReference type="Proteomes" id="UP000473826"/>
    </source>
</evidence>
<protein>
    <submittedName>
        <fullName evidence="1">Uncharacterized protein</fullName>
    </submittedName>
</protein>
<sequence length="118" mass="13290">MKADQEALERRLWARMEKVKADHTKKSAAEREVARITRKPVPPEKLAQWQKDLKRTLNDFFAAQVLPATDGLAARQRDRLIELGVPGLGGAAEREKAAREKERIVRIMGVLEGAVAEH</sequence>
<accession>A0A7D8Z4N4</accession>
<organism evidence="1 2">
    <name type="scientific">Vanrija humicola</name>
    <name type="common">Yeast</name>
    <name type="synonym">Cryptococcus humicola</name>
    <dbReference type="NCBI Taxonomy" id="5417"/>
    <lineage>
        <taxon>Eukaryota</taxon>
        <taxon>Fungi</taxon>
        <taxon>Dikarya</taxon>
        <taxon>Basidiomycota</taxon>
        <taxon>Agaricomycotina</taxon>
        <taxon>Tremellomycetes</taxon>
        <taxon>Trichosporonales</taxon>
        <taxon>Trichosporonaceae</taxon>
        <taxon>Vanrija</taxon>
    </lineage>
</organism>
<gene>
    <name evidence="1" type="ORF">VHUM_00383</name>
</gene>
<keyword evidence="2" id="KW-1185">Reference proteome</keyword>